<name>A0A9N9ETH3_FUNMO</name>
<comment type="caution">
    <text evidence="1">The sequence shown here is derived from an EMBL/GenBank/DDBJ whole genome shotgun (WGS) entry which is preliminary data.</text>
</comment>
<dbReference type="Proteomes" id="UP000789375">
    <property type="component" value="Unassembled WGS sequence"/>
</dbReference>
<evidence type="ECO:0000313" key="1">
    <source>
        <dbReference type="EMBL" id="CAG8690977.1"/>
    </source>
</evidence>
<proteinExistence type="predicted"/>
<dbReference type="AlphaFoldDB" id="A0A9N9ETH3"/>
<evidence type="ECO:0000313" key="2">
    <source>
        <dbReference type="Proteomes" id="UP000789375"/>
    </source>
</evidence>
<organism evidence="1 2">
    <name type="scientific">Funneliformis mosseae</name>
    <name type="common">Endomycorrhizal fungus</name>
    <name type="synonym">Glomus mosseae</name>
    <dbReference type="NCBI Taxonomy" id="27381"/>
    <lineage>
        <taxon>Eukaryota</taxon>
        <taxon>Fungi</taxon>
        <taxon>Fungi incertae sedis</taxon>
        <taxon>Mucoromycota</taxon>
        <taxon>Glomeromycotina</taxon>
        <taxon>Glomeromycetes</taxon>
        <taxon>Glomerales</taxon>
        <taxon>Glomeraceae</taxon>
        <taxon>Funneliformis</taxon>
    </lineage>
</organism>
<gene>
    <name evidence="1" type="ORF">FMOSSE_LOCUS13347</name>
</gene>
<keyword evidence="2" id="KW-1185">Reference proteome</keyword>
<reference evidence="1" key="1">
    <citation type="submission" date="2021-06" db="EMBL/GenBank/DDBJ databases">
        <authorList>
            <person name="Kallberg Y."/>
            <person name="Tangrot J."/>
            <person name="Rosling A."/>
        </authorList>
    </citation>
    <scope>NUCLEOTIDE SEQUENCE</scope>
    <source>
        <strain evidence="1">87-6 pot B 2015</strain>
    </source>
</reference>
<dbReference type="EMBL" id="CAJVPP010007701">
    <property type="protein sequence ID" value="CAG8690977.1"/>
    <property type="molecule type" value="Genomic_DNA"/>
</dbReference>
<protein>
    <submittedName>
        <fullName evidence="1">9976_t:CDS:1</fullName>
    </submittedName>
</protein>
<accession>A0A9N9ETH3</accession>
<feature type="non-terminal residue" evidence="1">
    <location>
        <position position="121"/>
    </location>
</feature>
<sequence>PKAAANKANTSTATNNAITMELPLCFYMAIKGVPIEAKKYVESDTRRYEEYEEYERVTVNPVNVIIKKNVREAWQGELKYKDGNSDVVSICDSEWSMFFNRTIMNIVYSTVKTPEIEKVKI</sequence>